<dbReference type="InterPro" id="IPR007627">
    <property type="entry name" value="RNA_pol_sigma70_r2"/>
</dbReference>
<dbReference type="GO" id="GO:0003677">
    <property type="term" value="F:DNA binding"/>
    <property type="evidence" value="ECO:0007669"/>
    <property type="project" value="UniProtKB-KW"/>
</dbReference>
<name>A0A518D6J8_9BACT</name>
<evidence type="ECO:0000259" key="8">
    <source>
        <dbReference type="Pfam" id="PF04542"/>
    </source>
</evidence>
<keyword evidence="4 6" id="KW-0238">DNA-binding</keyword>
<dbReference type="InterPro" id="IPR013325">
    <property type="entry name" value="RNA_pol_sigma_r2"/>
</dbReference>
<dbReference type="GO" id="GO:0006352">
    <property type="term" value="P:DNA-templated transcription initiation"/>
    <property type="evidence" value="ECO:0007669"/>
    <property type="project" value="InterPro"/>
</dbReference>
<dbReference type="InterPro" id="IPR013324">
    <property type="entry name" value="RNA_pol_sigma_r3/r4-like"/>
</dbReference>
<dbReference type="Gene3D" id="1.10.1740.10">
    <property type="match status" value="1"/>
</dbReference>
<dbReference type="InterPro" id="IPR014284">
    <property type="entry name" value="RNA_pol_sigma-70_dom"/>
</dbReference>
<evidence type="ECO:0000256" key="3">
    <source>
        <dbReference type="ARBA" id="ARBA00023082"/>
    </source>
</evidence>
<dbReference type="Proteomes" id="UP000317429">
    <property type="component" value="Chromosome"/>
</dbReference>
<feature type="region of interest" description="Disordered" evidence="7">
    <location>
        <begin position="23"/>
        <end position="48"/>
    </location>
</feature>
<dbReference type="PROSITE" id="PS01063">
    <property type="entry name" value="SIGMA70_ECF"/>
    <property type="match status" value="1"/>
</dbReference>
<dbReference type="CDD" id="cd06171">
    <property type="entry name" value="Sigma70_r4"/>
    <property type="match status" value="1"/>
</dbReference>
<comment type="similarity">
    <text evidence="1 6">Belongs to the sigma-70 factor family. ECF subfamily.</text>
</comment>
<dbReference type="InterPro" id="IPR013249">
    <property type="entry name" value="RNA_pol_sigma70_r4_t2"/>
</dbReference>
<sequence length="237" mass="26303">MGTIFPCHASVFLEGFRETSLGGRNQSTQVHSRLSVSGPPDLASRDPATADAEARWLRAARGGDRDAFGRLAEKHQQRLFHCLLRLCGSADDAEELAQDALVQAYVKLDSFQENSAFFTWLYRIAFNLAASRARRRRPRASLNAAVEAGVPEPTAPAAPPDGPMIQQERDSLVQHAIGRLAQEHRQVIVLREIEGLDYQQIADVLETPVGTVRSRLFRARMQLRELLAPMFAEETSA</sequence>
<evidence type="ECO:0000256" key="1">
    <source>
        <dbReference type="ARBA" id="ARBA00010641"/>
    </source>
</evidence>
<dbReference type="EMBL" id="CP036291">
    <property type="protein sequence ID" value="QDU87112.1"/>
    <property type="molecule type" value="Genomic_DNA"/>
</dbReference>
<keyword evidence="2 6" id="KW-0805">Transcription regulation</keyword>
<dbReference type="PANTHER" id="PTHR43133">
    <property type="entry name" value="RNA POLYMERASE ECF-TYPE SIGMA FACTO"/>
    <property type="match status" value="1"/>
</dbReference>
<dbReference type="KEGG" id="pnd:Pla175_04670"/>
<keyword evidence="11" id="KW-1185">Reference proteome</keyword>
<dbReference type="InterPro" id="IPR039425">
    <property type="entry name" value="RNA_pol_sigma-70-like"/>
</dbReference>
<evidence type="ECO:0000256" key="4">
    <source>
        <dbReference type="ARBA" id="ARBA00023125"/>
    </source>
</evidence>
<organism evidence="10 11">
    <name type="scientific">Pirellulimonas nuda</name>
    <dbReference type="NCBI Taxonomy" id="2528009"/>
    <lineage>
        <taxon>Bacteria</taxon>
        <taxon>Pseudomonadati</taxon>
        <taxon>Planctomycetota</taxon>
        <taxon>Planctomycetia</taxon>
        <taxon>Pirellulales</taxon>
        <taxon>Lacipirellulaceae</taxon>
        <taxon>Pirellulimonas</taxon>
    </lineage>
</organism>
<keyword evidence="3 6" id="KW-0731">Sigma factor</keyword>
<evidence type="ECO:0000313" key="11">
    <source>
        <dbReference type="Proteomes" id="UP000317429"/>
    </source>
</evidence>
<evidence type="ECO:0000256" key="7">
    <source>
        <dbReference type="SAM" id="MobiDB-lite"/>
    </source>
</evidence>
<evidence type="ECO:0000313" key="10">
    <source>
        <dbReference type="EMBL" id="QDU87112.1"/>
    </source>
</evidence>
<dbReference type="Gene3D" id="1.10.10.10">
    <property type="entry name" value="Winged helix-like DNA-binding domain superfamily/Winged helix DNA-binding domain"/>
    <property type="match status" value="1"/>
</dbReference>
<protein>
    <recommendedName>
        <fullName evidence="6">RNA polymerase sigma factor</fullName>
    </recommendedName>
</protein>
<dbReference type="InterPro" id="IPR036388">
    <property type="entry name" value="WH-like_DNA-bd_sf"/>
</dbReference>
<feature type="compositionally biased region" description="Polar residues" evidence="7">
    <location>
        <begin position="23"/>
        <end position="35"/>
    </location>
</feature>
<dbReference type="Pfam" id="PF08281">
    <property type="entry name" value="Sigma70_r4_2"/>
    <property type="match status" value="1"/>
</dbReference>
<feature type="domain" description="RNA polymerase sigma factor 70 region 4 type 2" evidence="9">
    <location>
        <begin position="173"/>
        <end position="223"/>
    </location>
</feature>
<evidence type="ECO:0000259" key="9">
    <source>
        <dbReference type="Pfam" id="PF08281"/>
    </source>
</evidence>
<reference evidence="10 11" key="1">
    <citation type="submission" date="2019-02" db="EMBL/GenBank/DDBJ databases">
        <title>Deep-cultivation of Planctomycetes and their phenomic and genomic characterization uncovers novel biology.</title>
        <authorList>
            <person name="Wiegand S."/>
            <person name="Jogler M."/>
            <person name="Boedeker C."/>
            <person name="Pinto D."/>
            <person name="Vollmers J."/>
            <person name="Rivas-Marin E."/>
            <person name="Kohn T."/>
            <person name="Peeters S.H."/>
            <person name="Heuer A."/>
            <person name="Rast P."/>
            <person name="Oberbeckmann S."/>
            <person name="Bunk B."/>
            <person name="Jeske O."/>
            <person name="Meyerdierks A."/>
            <person name="Storesund J.E."/>
            <person name="Kallscheuer N."/>
            <person name="Luecker S."/>
            <person name="Lage O.M."/>
            <person name="Pohl T."/>
            <person name="Merkel B.J."/>
            <person name="Hornburger P."/>
            <person name="Mueller R.-W."/>
            <person name="Bruemmer F."/>
            <person name="Labrenz M."/>
            <person name="Spormann A.M."/>
            <person name="Op den Camp H."/>
            <person name="Overmann J."/>
            <person name="Amann R."/>
            <person name="Jetten M.S.M."/>
            <person name="Mascher T."/>
            <person name="Medema M.H."/>
            <person name="Devos D.P."/>
            <person name="Kaster A.-K."/>
            <person name="Ovreas L."/>
            <person name="Rohde M."/>
            <person name="Galperin M.Y."/>
            <person name="Jogler C."/>
        </authorList>
    </citation>
    <scope>NUCLEOTIDE SEQUENCE [LARGE SCALE GENOMIC DNA]</scope>
    <source>
        <strain evidence="10 11">Pla175</strain>
    </source>
</reference>
<accession>A0A518D6J8</accession>
<dbReference type="GO" id="GO:0016987">
    <property type="term" value="F:sigma factor activity"/>
    <property type="evidence" value="ECO:0007669"/>
    <property type="project" value="UniProtKB-KW"/>
</dbReference>
<gene>
    <name evidence="10" type="primary">sigW_1</name>
    <name evidence="10" type="ORF">Pla175_04670</name>
</gene>
<evidence type="ECO:0000256" key="2">
    <source>
        <dbReference type="ARBA" id="ARBA00023015"/>
    </source>
</evidence>
<keyword evidence="5 6" id="KW-0804">Transcription</keyword>
<feature type="domain" description="RNA polymerase sigma-70 region 2" evidence="8">
    <location>
        <begin position="71"/>
        <end position="137"/>
    </location>
</feature>
<dbReference type="PANTHER" id="PTHR43133:SF51">
    <property type="entry name" value="RNA POLYMERASE SIGMA FACTOR"/>
    <property type="match status" value="1"/>
</dbReference>
<dbReference type="SUPFAM" id="SSF88659">
    <property type="entry name" value="Sigma3 and sigma4 domains of RNA polymerase sigma factors"/>
    <property type="match status" value="1"/>
</dbReference>
<evidence type="ECO:0000256" key="6">
    <source>
        <dbReference type="RuleBase" id="RU000716"/>
    </source>
</evidence>
<dbReference type="InterPro" id="IPR000838">
    <property type="entry name" value="RNA_pol_sigma70_ECF_CS"/>
</dbReference>
<dbReference type="SUPFAM" id="SSF88946">
    <property type="entry name" value="Sigma2 domain of RNA polymerase sigma factors"/>
    <property type="match status" value="1"/>
</dbReference>
<dbReference type="Pfam" id="PF04542">
    <property type="entry name" value="Sigma70_r2"/>
    <property type="match status" value="1"/>
</dbReference>
<evidence type="ECO:0000256" key="5">
    <source>
        <dbReference type="ARBA" id="ARBA00023163"/>
    </source>
</evidence>
<dbReference type="NCBIfam" id="TIGR02937">
    <property type="entry name" value="sigma70-ECF"/>
    <property type="match status" value="1"/>
</dbReference>
<proteinExistence type="inferred from homology"/>
<dbReference type="AlphaFoldDB" id="A0A518D6J8"/>